<dbReference type="AlphaFoldDB" id="A0A139IRH6"/>
<accession>A0A139IRH6</accession>
<dbReference type="EMBL" id="LFZO01000024">
    <property type="protein sequence ID" value="KXT17154.1"/>
    <property type="molecule type" value="Genomic_DNA"/>
</dbReference>
<dbReference type="EMBL" id="LFZO01000024">
    <property type="protein sequence ID" value="KXT17156.1"/>
    <property type="molecule type" value="Genomic_DNA"/>
</dbReference>
<name>A0A139IRH6_9PEZI</name>
<keyword evidence="2" id="KW-1185">Reference proteome</keyword>
<comment type="caution">
    <text evidence="1">The sequence shown here is derived from an EMBL/GenBank/DDBJ whole genome shotgun (WGS) entry which is preliminary data.</text>
</comment>
<evidence type="ECO:0000313" key="2">
    <source>
        <dbReference type="Proteomes" id="UP000073492"/>
    </source>
</evidence>
<gene>
    <name evidence="1" type="ORF">AC579_351</name>
</gene>
<proteinExistence type="predicted"/>
<dbReference type="Proteomes" id="UP000073492">
    <property type="component" value="Unassembled WGS sequence"/>
</dbReference>
<reference evidence="1 2" key="1">
    <citation type="submission" date="2015-07" db="EMBL/GenBank/DDBJ databases">
        <title>Comparative genomics of the Sigatoka disease complex on banana suggests a link between parallel evolutionary changes in Pseudocercospora fijiensis and Pseudocercospora eumusae and increased virulence on the banana host.</title>
        <authorList>
            <person name="Chang T.-C."/>
            <person name="Salvucci A."/>
            <person name="Crous P.W."/>
            <person name="Stergiopoulos I."/>
        </authorList>
    </citation>
    <scope>NUCLEOTIDE SEQUENCE [LARGE SCALE GENOMIC DNA]</scope>
    <source>
        <strain evidence="1 2">CBS 116634</strain>
    </source>
</reference>
<sequence>MLCVGLNRLWRQRPRTMFSAEDTIRQYRVGCCSASGEEHGRLPEASDSSTARRLAIDYQWHKAFRAPNTCYCREQGTHAVVTHGVVVPTEK</sequence>
<evidence type="ECO:0000313" key="1">
    <source>
        <dbReference type="EMBL" id="KXT17154.1"/>
    </source>
</evidence>
<organism evidence="1 2">
    <name type="scientific">Pseudocercospora musae</name>
    <dbReference type="NCBI Taxonomy" id="113226"/>
    <lineage>
        <taxon>Eukaryota</taxon>
        <taxon>Fungi</taxon>
        <taxon>Dikarya</taxon>
        <taxon>Ascomycota</taxon>
        <taxon>Pezizomycotina</taxon>
        <taxon>Dothideomycetes</taxon>
        <taxon>Dothideomycetidae</taxon>
        <taxon>Mycosphaerellales</taxon>
        <taxon>Mycosphaerellaceae</taxon>
        <taxon>Pseudocercospora</taxon>
    </lineage>
</organism>
<protein>
    <submittedName>
        <fullName evidence="1">Uncharacterized protein</fullName>
    </submittedName>
</protein>
<dbReference type="OrthoDB" id="3633611at2759"/>